<gene>
    <name evidence="1" type="ORF">BM524_21445</name>
</gene>
<evidence type="ECO:0000313" key="2">
    <source>
        <dbReference type="Proteomes" id="UP000182101"/>
    </source>
</evidence>
<dbReference type="EMBL" id="CP018025">
    <property type="protein sequence ID" value="APD92470.1"/>
    <property type="molecule type" value="Genomic_DNA"/>
</dbReference>
<evidence type="ECO:0000313" key="1">
    <source>
        <dbReference type="EMBL" id="APD92470.1"/>
    </source>
</evidence>
<protein>
    <submittedName>
        <fullName evidence="1">Uncharacterized protein</fullName>
    </submittedName>
</protein>
<dbReference type="Proteomes" id="UP000182101">
    <property type="component" value="Plasmid pAMCP48-600"/>
</dbReference>
<dbReference type="RefSeq" id="WP_071961095.1">
    <property type="nucleotide sequence ID" value="NZ_CP018025.1"/>
</dbReference>
<proteinExistence type="predicted"/>
<reference evidence="1 2" key="1">
    <citation type="submission" date="2016-11" db="EMBL/GenBank/DDBJ databases">
        <title>Networking in microbes: conjugative elements and plasmids in the genus Alteromonas.</title>
        <authorList>
            <person name="Lopez-Perez M."/>
            <person name="Ramon-Marco N."/>
            <person name="Rodriguez-Valera F."/>
        </authorList>
    </citation>
    <scope>NUCLEOTIDE SEQUENCE [LARGE SCALE GENOMIC DNA]</scope>
    <source>
        <strain evidence="1 2">CP48</strain>
        <plasmid evidence="2">pamcp48-600</plasmid>
    </source>
</reference>
<organism evidence="1 2">
    <name type="scientific">Alteromonas mediterranea</name>
    <dbReference type="NCBI Taxonomy" id="314275"/>
    <lineage>
        <taxon>Bacteria</taxon>
        <taxon>Pseudomonadati</taxon>
        <taxon>Pseudomonadota</taxon>
        <taxon>Gammaproteobacteria</taxon>
        <taxon>Alteromonadales</taxon>
        <taxon>Alteromonadaceae</taxon>
        <taxon>Alteromonas/Salinimonas group</taxon>
        <taxon>Alteromonas</taxon>
    </lineage>
</organism>
<geneLocation type="plasmid" evidence="2">
    <name>pamcp48-600</name>
</geneLocation>
<accession>A0AAC9JEV5</accession>
<keyword evidence="1" id="KW-0614">Plasmid</keyword>
<name>A0AAC9JEV5_9ALTE</name>
<dbReference type="AlphaFoldDB" id="A0AAC9JEV5"/>
<sequence>MIVLYPFSSRSNTDLFLNHECDELTLMPVVRMMETLTHNQFNVVFKEYSVRERLVRNDYASRMEDGDCFYIPTRFGHIVCVGVSHETKEEDVATVFEVFQSAFESKDIVIHKGFVESVPGTIHLVNCVSRMENGSAISDWNELLKRTKKEIDKGH</sequence>